<proteinExistence type="predicted"/>
<dbReference type="Gene3D" id="2.60.450.10">
    <property type="entry name" value="Lipopolysaccharide (LPS) transport protein A like domain"/>
    <property type="match status" value="1"/>
</dbReference>
<dbReference type="EMBL" id="CP021404">
    <property type="protein sequence ID" value="ATI43148.1"/>
    <property type="molecule type" value="Genomic_DNA"/>
</dbReference>
<evidence type="ECO:0000313" key="2">
    <source>
        <dbReference type="EMBL" id="ATI43148.1"/>
    </source>
</evidence>
<dbReference type="Proteomes" id="UP000219050">
    <property type="component" value="Chromosome"/>
</dbReference>
<dbReference type="Pfam" id="PF06835">
    <property type="entry name" value="LptC"/>
    <property type="match status" value="1"/>
</dbReference>
<reference evidence="2 3" key="1">
    <citation type="submission" date="2017-05" db="EMBL/GenBank/DDBJ databases">
        <title>Comparative genomic and metabolic analysis of manganese-oxidizing mechanisms in Celeribater manganoxidans DY25T: its adaption to the environment of polymetallic nodule.</title>
        <authorList>
            <person name="Wang X."/>
        </authorList>
    </citation>
    <scope>NUCLEOTIDE SEQUENCE [LARGE SCALE GENOMIC DNA]</scope>
    <source>
        <strain evidence="2 3">DY25</strain>
    </source>
</reference>
<evidence type="ECO:0008006" key="4">
    <source>
        <dbReference type="Google" id="ProtNLM"/>
    </source>
</evidence>
<feature type="region of interest" description="Disordered" evidence="1">
    <location>
        <begin position="157"/>
        <end position="182"/>
    </location>
</feature>
<dbReference type="RefSeq" id="WP_088662794.1">
    <property type="nucleotide sequence ID" value="NZ_CP021404.1"/>
</dbReference>
<gene>
    <name evidence="2" type="ORF">CBW24_14800</name>
</gene>
<dbReference type="KEGG" id="cmag:CBW24_14800"/>
<evidence type="ECO:0000313" key="3">
    <source>
        <dbReference type="Proteomes" id="UP000219050"/>
    </source>
</evidence>
<evidence type="ECO:0000256" key="1">
    <source>
        <dbReference type="SAM" id="MobiDB-lite"/>
    </source>
</evidence>
<organism evidence="2 3">
    <name type="scientific">Pacificitalea manganoxidans</name>
    <dbReference type="NCBI Taxonomy" id="1411902"/>
    <lineage>
        <taxon>Bacteria</taxon>
        <taxon>Pseudomonadati</taxon>
        <taxon>Pseudomonadota</taxon>
        <taxon>Alphaproteobacteria</taxon>
        <taxon>Rhodobacterales</taxon>
        <taxon>Paracoccaceae</taxon>
        <taxon>Pacificitalea</taxon>
    </lineage>
</organism>
<accession>A0A291M2Y2</accession>
<name>A0A291M2Y2_9RHOB</name>
<dbReference type="OrthoDB" id="7871110at2"/>
<dbReference type="AlphaFoldDB" id="A0A291M2Y2"/>
<sequence>MRRRDNPYSRFVAWAKIVLPLAALALLSTVFLLARNIDPTQAIPFAEIDVEELAREQRISAPNYAGVTEDGAAISVTASTARPDPDSPERVDATDLEAELITATGARYQLSSQRGEIDSGADMAYLQGGVVVTTSSGYRITSDAMSTSLSRTLLESEGPVQADGPAGRLDAGSMSLAPLPDAEGDDSANHLLVFNKGVKLVYTPSD</sequence>
<keyword evidence="3" id="KW-1185">Reference proteome</keyword>
<dbReference type="InterPro" id="IPR010664">
    <property type="entry name" value="LipoPS_assembly_LptC-rel"/>
</dbReference>
<protein>
    <recommendedName>
        <fullName evidence="4">Lipopolysaccharide export system protein LptC</fullName>
    </recommendedName>
</protein>